<feature type="region of interest" description="Disordered" evidence="1">
    <location>
        <begin position="1"/>
        <end position="22"/>
    </location>
</feature>
<reference evidence="3" key="1">
    <citation type="submission" date="2016-03" db="EMBL/GenBank/DDBJ databases">
        <authorList>
            <person name="Ploux O."/>
        </authorList>
    </citation>
    <scope>NUCLEOTIDE SEQUENCE [LARGE SCALE GENOMIC DNA]</scope>
</reference>
<dbReference type="OrthoDB" id="18680at10239"/>
<dbReference type="Proteomes" id="UP000201844">
    <property type="component" value="Segment"/>
</dbReference>
<organism evidence="2 3">
    <name type="scientific">Gordonia phage Lucky10</name>
    <dbReference type="NCBI Taxonomy" id="1821557"/>
    <lineage>
        <taxon>Viruses</taxon>
        <taxon>Duplodnaviria</taxon>
        <taxon>Heunggongvirae</taxon>
        <taxon>Uroviricota</taxon>
        <taxon>Caudoviricetes</taxon>
        <taxon>Luckytenvirus</taxon>
        <taxon>Luckytenvirus lucky10</taxon>
    </lineage>
</organism>
<sequence>MARKLRAVSDDEKATPAEPVKPLSVVQSAEKGSRLDELKAMRLRLARAIDDPNTPARDLAALTRRQLEIGREIEAIEIAEDEDKSVIANDDDEAWDGTGY</sequence>
<gene>
    <name evidence="2" type="primary">1</name>
    <name evidence="2" type="ORF">SEA_LUCKY10_1</name>
</gene>
<evidence type="ECO:0000256" key="1">
    <source>
        <dbReference type="SAM" id="MobiDB-lite"/>
    </source>
</evidence>
<protein>
    <recommendedName>
        <fullName evidence="4">Terminase small subunit</fullName>
    </recommendedName>
</protein>
<evidence type="ECO:0008006" key="4">
    <source>
        <dbReference type="Google" id="ProtNLM"/>
    </source>
</evidence>
<proteinExistence type="predicted"/>
<name>A0A142KAW1_9CAUD</name>
<keyword evidence="3" id="KW-1185">Reference proteome</keyword>
<dbReference type="EMBL" id="KU963256">
    <property type="protein sequence ID" value="AMS03244.1"/>
    <property type="molecule type" value="Genomic_DNA"/>
</dbReference>
<dbReference type="KEGG" id="vg:29123337"/>
<dbReference type="RefSeq" id="YP_009304260.1">
    <property type="nucleotide sequence ID" value="NC_031267.1"/>
</dbReference>
<evidence type="ECO:0000313" key="2">
    <source>
        <dbReference type="EMBL" id="AMS03244.1"/>
    </source>
</evidence>
<evidence type="ECO:0000313" key="3">
    <source>
        <dbReference type="Proteomes" id="UP000201844"/>
    </source>
</evidence>
<dbReference type="GeneID" id="29123337"/>
<accession>A0A142KAW1</accession>